<accession>A0A8J8NSZ4</accession>
<comment type="caution">
    <text evidence="1">The sequence shown here is derived from an EMBL/GenBank/DDBJ whole genome shotgun (WGS) entry which is preliminary data.</text>
</comment>
<dbReference type="EMBL" id="RRYP01008210">
    <property type="protein sequence ID" value="TNV79935.1"/>
    <property type="molecule type" value="Genomic_DNA"/>
</dbReference>
<evidence type="ECO:0000313" key="2">
    <source>
        <dbReference type="Proteomes" id="UP000785679"/>
    </source>
</evidence>
<dbReference type="AlphaFoldDB" id="A0A8J8NSZ4"/>
<proteinExistence type="predicted"/>
<name>A0A8J8NSZ4_HALGN</name>
<protein>
    <submittedName>
        <fullName evidence="1">Uncharacterized protein</fullName>
    </submittedName>
</protein>
<sequence length="337" mass="40926">MNQIEEDRRKSEMNQKRMLRDFLSMQVHEKRERQNVEKMQKVHELDCVKTQLEHHNREVQLIQAQNDFKKEYENKIKQDQSRLSQKYKTEIKDAINEENLKTETSLAFDKYKEQEYLERKERERLAGQVNQTQMIFKENEKAMQNINSRHDGTQSVHFLDNLRDKNLQNFMQMRLNRMEFQDKSAENYRKVISVERESPHSRNLSTDVIAHQQQAEIQDRATKYDIAQSQLKSKIKDDQKQWQTIFDRERQARNQAARDQFNLEKELMDRAVENYQSEVRNRQTATRRRQQEYMEQIQHQIAITNDRKLMESIKLNPKELITNKRDLMMAKKAIQQY</sequence>
<evidence type="ECO:0000313" key="1">
    <source>
        <dbReference type="EMBL" id="TNV79935.1"/>
    </source>
</evidence>
<gene>
    <name evidence="1" type="ORF">FGO68_gene2343</name>
</gene>
<organism evidence="1 2">
    <name type="scientific">Halteria grandinella</name>
    <dbReference type="NCBI Taxonomy" id="5974"/>
    <lineage>
        <taxon>Eukaryota</taxon>
        <taxon>Sar</taxon>
        <taxon>Alveolata</taxon>
        <taxon>Ciliophora</taxon>
        <taxon>Intramacronucleata</taxon>
        <taxon>Spirotrichea</taxon>
        <taxon>Stichotrichia</taxon>
        <taxon>Sporadotrichida</taxon>
        <taxon>Halteriidae</taxon>
        <taxon>Halteria</taxon>
    </lineage>
</organism>
<dbReference type="OrthoDB" id="10661066at2759"/>
<dbReference type="Proteomes" id="UP000785679">
    <property type="component" value="Unassembled WGS sequence"/>
</dbReference>
<reference evidence="1" key="1">
    <citation type="submission" date="2019-06" db="EMBL/GenBank/DDBJ databases">
        <authorList>
            <person name="Zheng W."/>
        </authorList>
    </citation>
    <scope>NUCLEOTIDE SEQUENCE</scope>
    <source>
        <strain evidence="1">QDHG01</strain>
    </source>
</reference>
<keyword evidence="2" id="KW-1185">Reference proteome</keyword>